<dbReference type="EMBL" id="JAVDQN010000002">
    <property type="protein sequence ID" value="MDR6376156.1"/>
    <property type="molecule type" value="Genomic_DNA"/>
</dbReference>
<evidence type="ECO:0008006" key="3">
    <source>
        <dbReference type="Google" id="ProtNLM"/>
    </source>
</evidence>
<keyword evidence="2" id="KW-1185">Reference proteome</keyword>
<sequence>MFATTVSICARLISRGRCSAGSSDIDVDSESGSDECSLRLKFFLIAVALTEFSHCVVSGTAAVEATNTAVRITLKAARKIAVVDGGRGNRSQAHRSWIRFSLGMSVLCLSQVLPGATVTSLWARDLVKLGLFAAFIDSARAVNRNA</sequence>
<proteinExistence type="predicted"/>
<evidence type="ECO:0000313" key="2">
    <source>
        <dbReference type="Proteomes" id="UP001185254"/>
    </source>
</evidence>
<dbReference type="Proteomes" id="UP001185254">
    <property type="component" value="Unassembled WGS sequence"/>
</dbReference>
<reference evidence="1 2" key="1">
    <citation type="submission" date="2023-07" db="EMBL/GenBank/DDBJ databases">
        <title>Sorghum-associated microbial communities from plants grown in Nebraska, USA.</title>
        <authorList>
            <person name="Schachtman D."/>
        </authorList>
    </citation>
    <scope>NUCLEOTIDE SEQUENCE [LARGE SCALE GENOMIC DNA]</scope>
    <source>
        <strain evidence="1 2">DS1039</strain>
    </source>
</reference>
<comment type="caution">
    <text evidence="1">The sequence shown here is derived from an EMBL/GenBank/DDBJ whole genome shotgun (WGS) entry which is preliminary data.</text>
</comment>
<evidence type="ECO:0000313" key="1">
    <source>
        <dbReference type="EMBL" id="MDR6376156.1"/>
    </source>
</evidence>
<protein>
    <recommendedName>
        <fullName evidence="3">Secreted protein</fullName>
    </recommendedName>
</protein>
<organism evidence="1 2">
    <name type="scientific">Paraburkholderia caledonica</name>
    <dbReference type="NCBI Taxonomy" id="134536"/>
    <lineage>
        <taxon>Bacteria</taxon>
        <taxon>Pseudomonadati</taxon>
        <taxon>Pseudomonadota</taxon>
        <taxon>Betaproteobacteria</taxon>
        <taxon>Burkholderiales</taxon>
        <taxon>Burkholderiaceae</taxon>
        <taxon>Paraburkholderia</taxon>
    </lineage>
</organism>
<dbReference type="RefSeq" id="WP_310066573.1">
    <property type="nucleotide sequence ID" value="NZ_JAVDQN010000002.1"/>
</dbReference>
<gene>
    <name evidence="1" type="ORF">J2776_002856</name>
</gene>
<name>A0ABU1KYW8_9BURK</name>
<accession>A0ABU1KYW8</accession>